<organism evidence="10 11">
    <name type="scientific">Alicyclobacillus macrosporangiidus</name>
    <dbReference type="NCBI Taxonomy" id="392015"/>
    <lineage>
        <taxon>Bacteria</taxon>
        <taxon>Bacillati</taxon>
        <taxon>Bacillota</taxon>
        <taxon>Bacilli</taxon>
        <taxon>Bacillales</taxon>
        <taxon>Alicyclobacillaceae</taxon>
        <taxon>Alicyclobacillus</taxon>
    </lineage>
</organism>
<dbReference type="EMBL" id="FPBV01000014">
    <property type="protein sequence ID" value="SFU93891.1"/>
    <property type="molecule type" value="Genomic_DNA"/>
</dbReference>
<feature type="transmembrane region" description="Helical" evidence="8">
    <location>
        <begin position="98"/>
        <end position="116"/>
    </location>
</feature>
<dbReference type="Proteomes" id="UP000183508">
    <property type="component" value="Unassembled WGS sequence"/>
</dbReference>
<keyword evidence="2" id="KW-1003">Cell membrane</keyword>
<evidence type="ECO:0000256" key="8">
    <source>
        <dbReference type="SAM" id="Phobius"/>
    </source>
</evidence>
<dbReference type="PANTHER" id="PTHR33908:SF11">
    <property type="entry name" value="MEMBRANE PROTEIN"/>
    <property type="match status" value="1"/>
</dbReference>
<keyword evidence="6 8" id="KW-1133">Transmembrane helix</keyword>
<dbReference type="STRING" id="392015.SAMN05421543_11468"/>
<feature type="transmembrane region" description="Helical" evidence="8">
    <location>
        <begin position="218"/>
        <end position="235"/>
    </location>
</feature>
<proteinExistence type="predicted"/>
<accession>A0A1I7K915</accession>
<dbReference type="eggNOG" id="COG1807">
    <property type="taxonomic scope" value="Bacteria"/>
</dbReference>
<keyword evidence="5 8" id="KW-0812">Transmembrane</keyword>
<dbReference type="Pfam" id="PF13231">
    <property type="entry name" value="PMT_2"/>
    <property type="match status" value="1"/>
</dbReference>
<feature type="transmembrane region" description="Helical" evidence="8">
    <location>
        <begin position="123"/>
        <end position="141"/>
    </location>
</feature>
<evidence type="ECO:0000256" key="3">
    <source>
        <dbReference type="ARBA" id="ARBA00022676"/>
    </source>
</evidence>
<protein>
    <submittedName>
        <fullName evidence="10">Dolichyl-phosphate-mannose-protein mannosyltransferase</fullName>
    </submittedName>
</protein>
<feature type="transmembrane region" description="Helical" evidence="8">
    <location>
        <begin position="18"/>
        <end position="37"/>
    </location>
</feature>
<evidence type="ECO:0000256" key="7">
    <source>
        <dbReference type="ARBA" id="ARBA00023136"/>
    </source>
</evidence>
<reference evidence="11" key="1">
    <citation type="submission" date="2016-10" db="EMBL/GenBank/DDBJ databases">
        <authorList>
            <person name="Varghese N."/>
        </authorList>
    </citation>
    <scope>NUCLEOTIDE SEQUENCE [LARGE SCALE GENOMIC DNA]</scope>
    <source>
        <strain evidence="11">DSM 17980</strain>
    </source>
</reference>
<evidence type="ECO:0000259" key="9">
    <source>
        <dbReference type="Pfam" id="PF13231"/>
    </source>
</evidence>
<evidence type="ECO:0000313" key="10">
    <source>
        <dbReference type="EMBL" id="SFU93891.1"/>
    </source>
</evidence>
<dbReference type="GO" id="GO:0005886">
    <property type="term" value="C:plasma membrane"/>
    <property type="evidence" value="ECO:0007669"/>
    <property type="project" value="UniProtKB-SubCell"/>
</dbReference>
<sequence>MRVVKRWITWLQLNRERWIYAILLLALAVRAAVLVRYRLSLTLNSDDVGYMHSAIWLLQYGRFTYHSPDEPTAHMMPGITLLLAAVFAVFGWGPWGVMIAKGVMCLFGVAAVYGVYLCGREAWGVTAGLVAALGCALYVPGILTDTLLLTEPPFTASFAWLVYFCMRLARTRRTRYLLAAVGCYLFALFFRPTVALFPLVVLVYLLSHRYPLRTLARHALLGAVVVCLVLAPWWVRNELAFHRFVPLTNGSGDPLLLGTFQGEGYPPGTYQETLNAIKAAHPGISAFNLSIAEQQVAEQRIQAWWQADKRSFLHSYLSVKPEILWDRPFYWKPILRVKQETMRWVQPLLVQAGCLGWILAFLLGWGRRREALFVMITLLYYTALYSVYFAYGRYSLPFMPLMFLGVGAGLWALGRASWHLWHVIRRHLPSPAEGQTGP</sequence>
<dbReference type="GO" id="GO:0016763">
    <property type="term" value="F:pentosyltransferase activity"/>
    <property type="evidence" value="ECO:0007669"/>
    <property type="project" value="TreeGrafter"/>
</dbReference>
<gene>
    <name evidence="10" type="ORF">SAMN05421543_11468</name>
</gene>
<keyword evidence="11" id="KW-1185">Reference proteome</keyword>
<feature type="transmembrane region" description="Helical" evidence="8">
    <location>
        <begin position="371"/>
        <end position="391"/>
    </location>
</feature>
<feature type="transmembrane region" description="Helical" evidence="8">
    <location>
        <begin position="153"/>
        <end position="169"/>
    </location>
</feature>
<feature type="transmembrane region" description="Helical" evidence="8">
    <location>
        <begin position="176"/>
        <end position="206"/>
    </location>
</feature>
<evidence type="ECO:0000256" key="6">
    <source>
        <dbReference type="ARBA" id="ARBA00022989"/>
    </source>
</evidence>
<comment type="subcellular location">
    <subcellularLocation>
        <location evidence="1">Cell membrane</location>
        <topology evidence="1">Multi-pass membrane protein</topology>
    </subcellularLocation>
</comment>
<keyword evidence="3 10" id="KW-0328">Glycosyltransferase</keyword>
<dbReference type="AlphaFoldDB" id="A0A1I7K915"/>
<evidence type="ECO:0000313" key="11">
    <source>
        <dbReference type="Proteomes" id="UP000183508"/>
    </source>
</evidence>
<evidence type="ECO:0000256" key="1">
    <source>
        <dbReference type="ARBA" id="ARBA00004651"/>
    </source>
</evidence>
<feature type="domain" description="Glycosyltransferase RgtA/B/C/D-like" evidence="9">
    <location>
        <begin position="77"/>
        <end position="234"/>
    </location>
</feature>
<dbReference type="InterPro" id="IPR050297">
    <property type="entry name" value="LipidA_mod_glycosyltrf_83"/>
</dbReference>
<feature type="transmembrane region" description="Helical" evidence="8">
    <location>
        <begin position="398"/>
        <end position="421"/>
    </location>
</feature>
<dbReference type="PANTHER" id="PTHR33908">
    <property type="entry name" value="MANNOSYLTRANSFERASE YKCB-RELATED"/>
    <property type="match status" value="1"/>
</dbReference>
<feature type="transmembrane region" description="Helical" evidence="8">
    <location>
        <begin position="344"/>
        <end position="365"/>
    </location>
</feature>
<keyword evidence="4 10" id="KW-0808">Transferase</keyword>
<keyword evidence="7 8" id="KW-0472">Membrane</keyword>
<dbReference type="GO" id="GO:0009103">
    <property type="term" value="P:lipopolysaccharide biosynthetic process"/>
    <property type="evidence" value="ECO:0007669"/>
    <property type="project" value="UniProtKB-ARBA"/>
</dbReference>
<evidence type="ECO:0000256" key="5">
    <source>
        <dbReference type="ARBA" id="ARBA00022692"/>
    </source>
</evidence>
<name>A0A1I7K915_9BACL</name>
<evidence type="ECO:0000256" key="4">
    <source>
        <dbReference type="ARBA" id="ARBA00022679"/>
    </source>
</evidence>
<evidence type="ECO:0000256" key="2">
    <source>
        <dbReference type="ARBA" id="ARBA00022475"/>
    </source>
</evidence>
<dbReference type="InterPro" id="IPR038731">
    <property type="entry name" value="RgtA/B/C-like"/>
</dbReference>